<protein>
    <submittedName>
        <fullName evidence="1">Acyl-CoA dehydrogenase/oxidase domain protein</fullName>
    </submittedName>
</protein>
<accession>A0A3G7U7W7</accession>
<sequence length="58" mass="6615">MAALFWRCVSQDYFVWSTHDFSPIDFPDSCVNDAQVVTQHAFMGDITYQNAGAMFFGK</sequence>
<reference evidence="1 2" key="1">
    <citation type="submission" date="2018-03" db="EMBL/GenBank/DDBJ databases">
        <title>Diversity of phytobeneficial traits revealed by whole-genome analysis of worldwide-isolated phenazine-producing Pseudomonas spp.</title>
        <authorList>
            <person name="Biessy A."/>
            <person name="Novinscak A."/>
            <person name="Blom J."/>
            <person name="Leger G."/>
            <person name="Thomashow L.S."/>
            <person name="Cazorla F.M."/>
            <person name="Josic D."/>
            <person name="Filion M."/>
        </authorList>
    </citation>
    <scope>NUCLEOTIDE SEQUENCE [LARGE SCALE GENOMIC DNA]</scope>
    <source>
        <strain evidence="1 2">30B</strain>
    </source>
</reference>
<dbReference type="EMBL" id="CP027754">
    <property type="protein sequence ID" value="AZE55311.1"/>
    <property type="molecule type" value="Genomic_DNA"/>
</dbReference>
<evidence type="ECO:0000313" key="1">
    <source>
        <dbReference type="EMBL" id="AZE55311.1"/>
    </source>
</evidence>
<name>A0A3G7U7W7_9PSED</name>
<dbReference type="Proteomes" id="UP000268696">
    <property type="component" value="Chromosome"/>
</dbReference>
<proteinExistence type="predicted"/>
<evidence type="ECO:0000313" key="2">
    <source>
        <dbReference type="Proteomes" id="UP000268696"/>
    </source>
</evidence>
<gene>
    <name evidence="1" type="ORF">C4K03_3156</name>
</gene>
<organism evidence="1 2">
    <name type="scientific">Pseudomonas synxantha</name>
    <dbReference type="NCBI Taxonomy" id="47883"/>
    <lineage>
        <taxon>Bacteria</taxon>
        <taxon>Pseudomonadati</taxon>
        <taxon>Pseudomonadota</taxon>
        <taxon>Gammaproteobacteria</taxon>
        <taxon>Pseudomonadales</taxon>
        <taxon>Pseudomonadaceae</taxon>
        <taxon>Pseudomonas</taxon>
    </lineage>
</organism>
<dbReference type="AlphaFoldDB" id="A0A3G7U7W7"/>